<keyword evidence="2" id="KW-1185">Reference proteome</keyword>
<sequence length="203" mass="23656">MKFIVDGNIYFLEKDEEIIEKIADILTDEMEKTNKVIKSLEIDGLELYQDYFEYILDNINYIESINAKLITYKELVGETLVGTIDYLQGAAEEIVPLSEAFYAEPTKESWDDFSDLLEGINWIISVFNLIDNDKTLIETLPSYEIWNLYAKDILTLNELIPQMNDALNSKDNTLLADLMMYEILPLYEDMREQLLSLYNSKEN</sequence>
<comment type="caution">
    <text evidence="1">The sequence shown here is derived from an EMBL/GenBank/DDBJ whole genome shotgun (WGS) entry which is preliminary data.</text>
</comment>
<dbReference type="Proteomes" id="UP000298381">
    <property type="component" value="Unassembled WGS sequence"/>
</dbReference>
<dbReference type="EMBL" id="SRIB01000003">
    <property type="protein sequence ID" value="TFZ41049.1"/>
    <property type="molecule type" value="Genomic_DNA"/>
</dbReference>
<name>A0A4Z0D815_9FIRM</name>
<dbReference type="AlphaFoldDB" id="A0A4Z0D815"/>
<accession>A0A4Z0D815</accession>
<dbReference type="RefSeq" id="WP_135270530.1">
    <property type="nucleotide sequence ID" value="NZ_SRIB01000003.1"/>
</dbReference>
<evidence type="ECO:0000313" key="2">
    <source>
        <dbReference type="Proteomes" id="UP000298381"/>
    </source>
</evidence>
<proteinExistence type="predicted"/>
<organism evidence="1 2">
    <name type="scientific">Soehngenia longivitae</name>
    <dbReference type="NCBI Taxonomy" id="2562294"/>
    <lineage>
        <taxon>Bacteria</taxon>
        <taxon>Bacillati</taxon>
        <taxon>Bacillota</taxon>
        <taxon>Tissierellia</taxon>
        <taxon>Tissierellales</taxon>
        <taxon>Tissierellaceae</taxon>
        <taxon>Soehngenia</taxon>
    </lineage>
</organism>
<gene>
    <name evidence="1" type="ORF">E4100_02840</name>
</gene>
<protein>
    <submittedName>
        <fullName evidence="1">Uncharacterized protein</fullName>
    </submittedName>
</protein>
<evidence type="ECO:0000313" key="1">
    <source>
        <dbReference type="EMBL" id="TFZ41049.1"/>
    </source>
</evidence>
<dbReference type="OrthoDB" id="1683192at2"/>
<reference evidence="1 2" key="1">
    <citation type="submission" date="2019-03" db="EMBL/GenBank/DDBJ databases">
        <title>Draft genome sequence data and analysis of a Fermenting Bacterium, Soehngenia longevitae strain 1933PT, isolated from petroleum reservoir in Azerbaijan.</title>
        <authorList>
            <person name="Grouzdev D.S."/>
            <person name="Bidzhieva S.K."/>
            <person name="Sokolova D.S."/>
            <person name="Tourova T.P."/>
            <person name="Poltaraus A.B."/>
            <person name="Nazina T.N."/>
        </authorList>
    </citation>
    <scope>NUCLEOTIDE SEQUENCE [LARGE SCALE GENOMIC DNA]</scope>
    <source>
        <strain evidence="1 2">1933P</strain>
    </source>
</reference>